<protein>
    <recommendedName>
        <fullName evidence="3">ATP-binding protein</fullName>
    </recommendedName>
</protein>
<dbReference type="EMBL" id="JACJSK010000061">
    <property type="protein sequence ID" value="MBD2547177.1"/>
    <property type="molecule type" value="Genomic_DNA"/>
</dbReference>
<name>A0ABR8EL53_9CYAN</name>
<gene>
    <name evidence="1" type="ORF">H6G72_25795</name>
</gene>
<proteinExistence type="predicted"/>
<dbReference type="Proteomes" id="UP000641954">
    <property type="component" value="Unassembled WGS sequence"/>
</dbReference>
<evidence type="ECO:0008006" key="3">
    <source>
        <dbReference type="Google" id="ProtNLM"/>
    </source>
</evidence>
<comment type="caution">
    <text evidence="1">The sequence shown here is derived from an EMBL/GenBank/DDBJ whole genome shotgun (WGS) entry which is preliminary data.</text>
</comment>
<evidence type="ECO:0000313" key="2">
    <source>
        <dbReference type="Proteomes" id="UP000641954"/>
    </source>
</evidence>
<reference evidence="1 2" key="1">
    <citation type="journal article" date="2020" name="ISME J.">
        <title>Comparative genomics reveals insights into cyanobacterial evolution and habitat adaptation.</title>
        <authorList>
            <person name="Chen M.Y."/>
            <person name="Teng W.K."/>
            <person name="Zhao L."/>
            <person name="Hu C.X."/>
            <person name="Zhou Y.K."/>
            <person name="Han B.P."/>
            <person name="Song L.R."/>
            <person name="Shu W.S."/>
        </authorList>
    </citation>
    <scope>NUCLEOTIDE SEQUENCE [LARGE SCALE GENOMIC DNA]</scope>
    <source>
        <strain evidence="1 2">FACHB-1370</strain>
    </source>
</reference>
<organism evidence="1 2">
    <name type="scientific">Planktothricoides raciborskii FACHB-1370</name>
    <dbReference type="NCBI Taxonomy" id="2949576"/>
    <lineage>
        <taxon>Bacteria</taxon>
        <taxon>Bacillati</taxon>
        <taxon>Cyanobacteriota</taxon>
        <taxon>Cyanophyceae</taxon>
        <taxon>Oscillatoriophycideae</taxon>
        <taxon>Oscillatoriales</taxon>
        <taxon>Oscillatoriaceae</taxon>
        <taxon>Planktothricoides</taxon>
    </lineage>
</organism>
<evidence type="ECO:0000313" key="1">
    <source>
        <dbReference type="EMBL" id="MBD2547177.1"/>
    </source>
</evidence>
<accession>A0ABR8EL53</accession>
<sequence>MTKMTNYLSDYFQINRRYSRSINLERDLENIDALDGYIFTERSLESLRRILTGFQDAKSNRAWTLTSVYGTGKSAFAHYLSAVCAPENQPIRQRALEIAAALGQRNPVADRLLKNMIPDSGFVRAVVTAQREPLSHTIVRALYRGSQVFWGSKKGKKPAIAQDLAELCDRVKAGEIIDSKKIPALVQEVAKAAQTGVLLIIDELGKNLEFVAQNQGNDDLYLLQQLAELPRSGDSQIYIIGLLHQAFADYGERLASVQRNEWAKIQGRFEDIPFKDSASQMLRLMGQAIEHSPTPKVIEAISNQAQKWFKVLPSNLVSDVTDQGIAAVYPLHPVAALVLPELCTQYAQNDRSLFTFLTSDEPYSFQKYLRETFWDVATLPSLKLDRIYDYFIESVGMGITSRPKLQRWIEVQGLINDVSKSLDADSLRVLKTIGTLNIVTTTGALKATRSLVTMAMCDRPNDRQQFGYWEKIIDGLLNKGIITHRRQVDELRIWQGSDFNVDRAIADLMQSERGTLVNLLSEFRPLKPLVAQRHSYETGTLRYFERRYIDATTDLSQLNCAIDGCDGLMGYWVDEAVELATDGATDVATDGMMNGATDILGKRDKLSAVSSISAAKKVPVQTADGKPFIMICAAKLENLRLCVREFVALKKIQESAPELQSDGVARREVRYRLVQAEELLDDSLSQGFDVVANHSQCWIDGQPQLLSRVTDLNAKLSEVCDRIYPRSLILWNELINRRELTTQGAAARLKLISAMLEHQSEEKLGLEGYGPEVAIYYSLLADTGIHRQEAGEWGFYPPREESGVGNVWQAIADFCGEAIDKQLSLDLLYQRLAAPPFGVKQGAIPILLAAMMLYRVDDLGVYKDGTFIPILGLEHFELLVKYPGRFSVKSFEMLGVRSQVFKELEEILRRPNAKLLPGLRNATLLTVVRPLFNFVRKLPAYTKNTKRLSQEAIAVLATLQTAQEPDELLFTSLPQACGMKAIETGESDDGTTAKTLRKKLVHALHEIQTAFDCLLTECQNHLYDAFGVRSTETKLREDLRVRASYLAGQVLERQLKSFVQVAVDDTAPDSEWLQALVMIVADKPAESWKDEDAIGFELKLSDIARRFKNLEALQKEVAAKGQGFEARRITVTRPDGEEAHQIVWVDHESEEQIEALVDEILQKPLLQNNPQLQQALLAKLSDRILGSAASKQSLPKSDRQTPRSINL</sequence>
<keyword evidence="2" id="KW-1185">Reference proteome</keyword>